<dbReference type="InterPro" id="IPR029068">
    <property type="entry name" value="Glyas_Bleomycin-R_OHBP_Dase"/>
</dbReference>
<dbReference type="InterPro" id="IPR018146">
    <property type="entry name" value="Glyoxalase_1_CS"/>
</dbReference>
<reference evidence="4" key="1">
    <citation type="submission" date="2021-04" db="EMBL/GenBank/DDBJ databases">
        <title>novel species isolated from subtropical streams in China.</title>
        <authorList>
            <person name="Lu H."/>
        </authorList>
    </citation>
    <scope>NUCLEOTIDE SEQUENCE</scope>
    <source>
        <strain evidence="4">FT137W</strain>
    </source>
</reference>
<dbReference type="Gene3D" id="3.10.180.10">
    <property type="entry name" value="2,3-Dihydroxybiphenyl 1,2-Dioxygenase, domain 1"/>
    <property type="match status" value="1"/>
</dbReference>
<dbReference type="RefSeq" id="WP_212674424.1">
    <property type="nucleotide sequence ID" value="NZ_JAGSPJ010000001.1"/>
</dbReference>
<dbReference type="Pfam" id="PF00903">
    <property type="entry name" value="Glyoxalase"/>
    <property type="match status" value="1"/>
</dbReference>
<dbReference type="InterPro" id="IPR051332">
    <property type="entry name" value="Fosfomycin_Res_Enzymes"/>
</dbReference>
<organism evidence="4 5">
    <name type="scientific">Undibacterium fentianense</name>
    <dbReference type="NCBI Taxonomy" id="2828728"/>
    <lineage>
        <taxon>Bacteria</taxon>
        <taxon>Pseudomonadati</taxon>
        <taxon>Pseudomonadota</taxon>
        <taxon>Betaproteobacteria</taxon>
        <taxon>Burkholderiales</taxon>
        <taxon>Oxalobacteraceae</taxon>
        <taxon>Undibacterium</taxon>
    </lineage>
</organism>
<dbReference type="SUPFAM" id="SSF54593">
    <property type="entry name" value="Glyoxalase/Bleomycin resistance protein/Dihydroxybiphenyl dioxygenase"/>
    <property type="match status" value="1"/>
</dbReference>
<accession>A0A941E1H5</accession>
<dbReference type="Proteomes" id="UP000678545">
    <property type="component" value="Unassembled WGS sequence"/>
</dbReference>
<gene>
    <name evidence="4" type="ORF">KDM90_04905</name>
</gene>
<dbReference type="EMBL" id="JAGSPJ010000001">
    <property type="protein sequence ID" value="MBR7799332.1"/>
    <property type="molecule type" value="Genomic_DNA"/>
</dbReference>
<keyword evidence="5" id="KW-1185">Reference proteome</keyword>
<evidence type="ECO:0000313" key="4">
    <source>
        <dbReference type="EMBL" id="MBR7799332.1"/>
    </source>
</evidence>
<dbReference type="AlphaFoldDB" id="A0A941E1H5"/>
<dbReference type="PANTHER" id="PTHR36113">
    <property type="entry name" value="LYASE, PUTATIVE-RELATED-RELATED"/>
    <property type="match status" value="1"/>
</dbReference>
<proteinExistence type="predicted"/>
<feature type="domain" description="VOC" evidence="3">
    <location>
        <begin position="39"/>
        <end position="159"/>
    </location>
</feature>
<keyword evidence="2" id="KW-0732">Signal</keyword>
<feature type="chain" id="PRO_5037841754" evidence="2">
    <location>
        <begin position="26"/>
        <end position="160"/>
    </location>
</feature>
<dbReference type="PROSITE" id="PS00934">
    <property type="entry name" value="GLYOXALASE_I_1"/>
    <property type="match status" value="1"/>
</dbReference>
<evidence type="ECO:0000313" key="5">
    <source>
        <dbReference type="Proteomes" id="UP000678545"/>
    </source>
</evidence>
<dbReference type="GO" id="GO:0046872">
    <property type="term" value="F:metal ion binding"/>
    <property type="evidence" value="ECO:0007669"/>
    <property type="project" value="UniProtKB-KW"/>
</dbReference>
<feature type="signal peptide" evidence="2">
    <location>
        <begin position="1"/>
        <end position="25"/>
    </location>
</feature>
<dbReference type="PANTHER" id="PTHR36113:SF6">
    <property type="entry name" value="FOSFOMYCIN RESISTANCE PROTEIN FOSX"/>
    <property type="match status" value="1"/>
</dbReference>
<protein>
    <submittedName>
        <fullName evidence="4">VOC family protein</fullName>
    </submittedName>
</protein>
<comment type="caution">
    <text evidence="4">The sequence shown here is derived from an EMBL/GenBank/DDBJ whole genome shotgun (WGS) entry which is preliminary data.</text>
</comment>
<evidence type="ECO:0000259" key="3">
    <source>
        <dbReference type="PROSITE" id="PS51819"/>
    </source>
</evidence>
<name>A0A941E1H5_9BURK</name>
<sequence length="160" mass="18017">MQTKKVFFAASILFSFALGTLPNFSAGQDTATKKPLLRAIDHIALNVKDLNASMHFYSTILGLEEIPAAAAGRKWLKINDGLQLHLLGERQLELVQNKNIHMAFRSSNLDELIQQLDAKQINWGSFRGENRTISASRNDGVRQIFFQDPDGYWIEVNDAK</sequence>
<evidence type="ECO:0000256" key="1">
    <source>
        <dbReference type="ARBA" id="ARBA00022723"/>
    </source>
</evidence>
<dbReference type="PROSITE" id="PS51819">
    <property type="entry name" value="VOC"/>
    <property type="match status" value="1"/>
</dbReference>
<evidence type="ECO:0000256" key="2">
    <source>
        <dbReference type="SAM" id="SignalP"/>
    </source>
</evidence>
<dbReference type="InterPro" id="IPR037523">
    <property type="entry name" value="VOC_core"/>
</dbReference>
<keyword evidence="1" id="KW-0479">Metal-binding</keyword>
<dbReference type="InterPro" id="IPR004360">
    <property type="entry name" value="Glyas_Fos-R_dOase_dom"/>
</dbReference>
<dbReference type="GO" id="GO:0004462">
    <property type="term" value="F:lactoylglutathione lyase activity"/>
    <property type="evidence" value="ECO:0007669"/>
    <property type="project" value="InterPro"/>
</dbReference>